<dbReference type="Proteomes" id="UP000826661">
    <property type="component" value="Chromosome I"/>
</dbReference>
<organism evidence="1 2">
    <name type="scientific">Trichoderma simmonsii</name>
    <dbReference type="NCBI Taxonomy" id="1491479"/>
    <lineage>
        <taxon>Eukaryota</taxon>
        <taxon>Fungi</taxon>
        <taxon>Dikarya</taxon>
        <taxon>Ascomycota</taxon>
        <taxon>Pezizomycotina</taxon>
        <taxon>Sordariomycetes</taxon>
        <taxon>Hypocreomycetidae</taxon>
        <taxon>Hypocreales</taxon>
        <taxon>Hypocreaceae</taxon>
        <taxon>Trichoderma</taxon>
    </lineage>
</organism>
<reference evidence="1 2" key="1">
    <citation type="journal article" date="2021" name="BMC Genomics">
        <title>Telomere-to-telomere genome assembly of asparaginase-producing Trichoderma simmonsii.</title>
        <authorList>
            <person name="Chung D."/>
            <person name="Kwon Y.M."/>
            <person name="Yang Y."/>
        </authorList>
    </citation>
    <scope>NUCLEOTIDE SEQUENCE [LARGE SCALE GENOMIC DNA]</scope>
    <source>
        <strain evidence="1 2">GH-Sj1</strain>
    </source>
</reference>
<gene>
    <name evidence="1" type="ORF">H0G86_000835</name>
</gene>
<proteinExistence type="predicted"/>
<sequence>MSKTFTYAKEDANITTRYAKGYLQRVYERYVRTKYGYEGRIRPPLPINVVLADCADCQVCGTEIYGDKDIGLQTGTYKFWSPEMANPRIKFAISATTNAIASNPIHKNEVQDGMMLLHFCFLRKLFGQHACSKQSWLKNVVRLHPWMKDDAPGGGIPADMAGDPPSND</sequence>
<dbReference type="EMBL" id="CP075864">
    <property type="protein sequence ID" value="QYS93460.1"/>
    <property type="molecule type" value="Genomic_DNA"/>
</dbReference>
<keyword evidence="2" id="KW-1185">Reference proteome</keyword>
<evidence type="ECO:0000313" key="1">
    <source>
        <dbReference type="EMBL" id="QYS93460.1"/>
    </source>
</evidence>
<dbReference type="AlphaFoldDB" id="A0A8G0L5D3"/>
<protein>
    <submittedName>
        <fullName evidence="1">Uncharacterized protein</fullName>
    </submittedName>
</protein>
<accession>A0A8G0L5D3</accession>
<name>A0A8G0L5D3_9HYPO</name>
<evidence type="ECO:0000313" key="2">
    <source>
        <dbReference type="Proteomes" id="UP000826661"/>
    </source>
</evidence>